<dbReference type="GO" id="GO:0045493">
    <property type="term" value="P:xylan catabolic process"/>
    <property type="evidence" value="ECO:0007669"/>
    <property type="project" value="UniProtKB-KW"/>
</dbReference>
<keyword evidence="2" id="KW-0858">Xylan degradation</keyword>
<dbReference type="InterPro" id="IPR006710">
    <property type="entry name" value="Glyco_hydro_43"/>
</dbReference>
<proteinExistence type="inferred from homology"/>
<protein>
    <submittedName>
        <fullName evidence="8">Glycosyl hydrolase family 43</fullName>
    </submittedName>
</protein>
<dbReference type="GO" id="GO:0004553">
    <property type="term" value="F:hydrolase activity, hydrolyzing O-glycosyl compounds"/>
    <property type="evidence" value="ECO:0007669"/>
    <property type="project" value="InterPro"/>
</dbReference>
<dbReference type="CDD" id="cd18619">
    <property type="entry name" value="GH43_CoXyl43_like"/>
    <property type="match status" value="1"/>
</dbReference>
<evidence type="ECO:0000256" key="3">
    <source>
        <dbReference type="ARBA" id="ARBA00022801"/>
    </source>
</evidence>
<keyword evidence="3 7" id="KW-0378">Hydrolase</keyword>
<evidence type="ECO:0000256" key="1">
    <source>
        <dbReference type="ARBA" id="ARBA00009865"/>
    </source>
</evidence>
<dbReference type="Pfam" id="PF04616">
    <property type="entry name" value="Glyco_hydro_43"/>
    <property type="match status" value="1"/>
</dbReference>
<evidence type="ECO:0000313" key="9">
    <source>
        <dbReference type="Proteomes" id="UP000295499"/>
    </source>
</evidence>
<dbReference type="InterPro" id="IPR023296">
    <property type="entry name" value="Glyco_hydro_beta-prop_sf"/>
</dbReference>
<sequence>MIKRITQLTLGISLFVVTVQGQQKPDTTKKVIHYANEPVISSIYTADPSAHVFNGKIYIYPSHDINTGKPSTNGDHYDMQDYHVLSMDNIGTPARDHGVALKLSDVRWAERQLWAPDVAVKNGKYYLYFPARDREGIFRTGVAIGKLPEGPFIPEPTFIPGSFSIDPCVFQENDGTTYMYFGGLWGGQLAKWAKGTYDAAEERKDLRKADEPALTPKIAKIDGSMLSFAEQPKDVVILDENGKPLLTGDHERRFFEGAWVFKNKGLYYFTYSTGDTHKIVYATGKSPYGPFTYQGVVLKPVSGWTTHHSILQFKGKWYLYYHDTQLSGKNHLRNVKVSPLEITPGGKIVTIDPIKT</sequence>
<evidence type="ECO:0000256" key="7">
    <source>
        <dbReference type="RuleBase" id="RU361187"/>
    </source>
</evidence>
<dbReference type="PANTHER" id="PTHR43772:SF2">
    <property type="entry name" value="PUTATIVE (AFU_ORTHOLOGUE AFUA_2G04480)-RELATED"/>
    <property type="match status" value="1"/>
</dbReference>
<dbReference type="Proteomes" id="UP000295499">
    <property type="component" value="Unassembled WGS sequence"/>
</dbReference>
<evidence type="ECO:0000256" key="5">
    <source>
        <dbReference type="ARBA" id="ARBA00023295"/>
    </source>
</evidence>
<dbReference type="EMBL" id="SNWM01000001">
    <property type="protein sequence ID" value="TDO24216.1"/>
    <property type="molecule type" value="Genomic_DNA"/>
</dbReference>
<comment type="caution">
    <text evidence="8">The sequence shown here is derived from an EMBL/GenBank/DDBJ whole genome shotgun (WGS) entry which is preliminary data.</text>
</comment>
<dbReference type="AlphaFoldDB" id="A0A4R6IQB3"/>
<name>A0A4R6IQB3_9SPHI</name>
<feature type="site" description="Important for catalytic activity, responsible for pKa modulation of the active site Glu and correct orientation of both the proton donor and substrate" evidence="6">
    <location>
        <position position="166"/>
    </location>
</feature>
<gene>
    <name evidence="8" type="ORF">CLV32_0505</name>
</gene>
<dbReference type="InterPro" id="IPR052176">
    <property type="entry name" value="Glycosyl_Hydrlase_43_Enz"/>
</dbReference>
<dbReference type="SUPFAM" id="SSF75005">
    <property type="entry name" value="Arabinanase/levansucrase/invertase"/>
    <property type="match status" value="1"/>
</dbReference>
<dbReference type="Gene3D" id="2.115.10.20">
    <property type="entry name" value="Glycosyl hydrolase domain, family 43"/>
    <property type="match status" value="1"/>
</dbReference>
<evidence type="ECO:0000256" key="4">
    <source>
        <dbReference type="ARBA" id="ARBA00023277"/>
    </source>
</evidence>
<keyword evidence="9" id="KW-1185">Reference proteome</keyword>
<keyword evidence="5 7" id="KW-0326">Glycosidase</keyword>
<keyword evidence="4" id="KW-0119">Carbohydrate metabolism</keyword>
<evidence type="ECO:0000313" key="8">
    <source>
        <dbReference type="EMBL" id="TDO24216.1"/>
    </source>
</evidence>
<reference evidence="8 9" key="1">
    <citation type="submission" date="2019-03" db="EMBL/GenBank/DDBJ databases">
        <title>Genomic Encyclopedia of Archaeal and Bacterial Type Strains, Phase II (KMG-II): from individual species to whole genera.</title>
        <authorList>
            <person name="Goeker M."/>
        </authorList>
    </citation>
    <scope>NUCLEOTIDE SEQUENCE [LARGE SCALE GENOMIC DNA]</scope>
    <source>
        <strain evidence="8 9">DSM 19034</strain>
    </source>
</reference>
<evidence type="ECO:0000256" key="2">
    <source>
        <dbReference type="ARBA" id="ARBA00022651"/>
    </source>
</evidence>
<comment type="similarity">
    <text evidence="1 7">Belongs to the glycosyl hydrolase 43 family.</text>
</comment>
<organism evidence="8 9">
    <name type="scientific">Pedobacter duraquae</name>
    <dbReference type="NCBI Taxonomy" id="425511"/>
    <lineage>
        <taxon>Bacteria</taxon>
        <taxon>Pseudomonadati</taxon>
        <taxon>Bacteroidota</taxon>
        <taxon>Sphingobacteriia</taxon>
        <taxon>Sphingobacteriales</taxon>
        <taxon>Sphingobacteriaceae</taxon>
        <taxon>Pedobacter</taxon>
    </lineage>
</organism>
<keyword evidence="2" id="KW-0624">Polysaccharide degradation</keyword>
<dbReference type="PANTHER" id="PTHR43772">
    <property type="entry name" value="ENDO-1,4-BETA-XYLANASE"/>
    <property type="match status" value="1"/>
</dbReference>
<accession>A0A4R6IQB3</accession>
<dbReference type="RefSeq" id="WP_133552010.1">
    <property type="nucleotide sequence ID" value="NZ_SNWM01000001.1"/>
</dbReference>
<dbReference type="OrthoDB" id="9803461at2"/>
<evidence type="ECO:0000256" key="6">
    <source>
        <dbReference type="PIRSR" id="PIRSR606710-2"/>
    </source>
</evidence>